<keyword evidence="2" id="KW-1133">Transmembrane helix</keyword>
<keyword evidence="2" id="KW-0812">Transmembrane</keyword>
<dbReference type="AlphaFoldDB" id="A0A1D7QS83"/>
<sequence length="190" mass="21889">MTKLRSERKQKKRRWPKIVGIIVLLLVAGAGYTYYLFEWKSYDIADDELESIAASPYETNLSERRGWEDPAEEGVSTADVVDVYESTLDDIKETTRRRVAEVANRALADYQAQDASGDVSMPYLYQKYTEAADEVERQMDKAFEEMHSQMVDDLRQVGGDTGEAELLREEYESYKRDLRRQMLSEAGIGF</sequence>
<organism evidence="3 4">
    <name type="scientific">Salisediminibacterium beveridgei</name>
    <dbReference type="NCBI Taxonomy" id="632773"/>
    <lineage>
        <taxon>Bacteria</taxon>
        <taxon>Bacillati</taxon>
        <taxon>Bacillota</taxon>
        <taxon>Bacilli</taxon>
        <taxon>Bacillales</taxon>
        <taxon>Bacillaceae</taxon>
        <taxon>Salisediminibacterium</taxon>
    </lineage>
</organism>
<feature type="coiled-coil region" evidence="1">
    <location>
        <begin position="125"/>
        <end position="184"/>
    </location>
</feature>
<feature type="transmembrane region" description="Helical" evidence="2">
    <location>
        <begin position="18"/>
        <end position="37"/>
    </location>
</feature>
<proteinExistence type="predicted"/>
<name>A0A1D7QS83_9BACI</name>
<keyword evidence="1" id="KW-0175">Coiled coil</keyword>
<protein>
    <submittedName>
        <fullName evidence="3">Uncharacterized protein</fullName>
    </submittedName>
</protein>
<dbReference type="Proteomes" id="UP000094463">
    <property type="component" value="Chromosome"/>
</dbReference>
<dbReference type="KEGG" id="bbev:BBEV_0483"/>
<keyword evidence="4" id="KW-1185">Reference proteome</keyword>
<accession>A0A1D7QS83</accession>
<reference evidence="3 4" key="1">
    <citation type="submission" date="2015-08" db="EMBL/GenBank/DDBJ databases">
        <title>The complete genome sequence of Bacillus beveridgei MLTeJB.</title>
        <authorList>
            <person name="Hanson T.E."/>
            <person name="Mesa C."/>
            <person name="Basesman S.M."/>
            <person name="Oremland R.S."/>
        </authorList>
    </citation>
    <scope>NUCLEOTIDE SEQUENCE [LARGE SCALE GENOMIC DNA]</scope>
    <source>
        <strain evidence="3 4">MLTeJB</strain>
    </source>
</reference>
<dbReference type="OrthoDB" id="2452361at2"/>
<gene>
    <name evidence="3" type="ORF">BBEV_0483</name>
</gene>
<keyword evidence="2" id="KW-0472">Membrane</keyword>
<dbReference type="STRING" id="632773.BBEV_0483"/>
<dbReference type="RefSeq" id="WP_069364005.1">
    <property type="nucleotide sequence ID" value="NZ_CP012502.1"/>
</dbReference>
<evidence type="ECO:0000313" key="4">
    <source>
        <dbReference type="Proteomes" id="UP000094463"/>
    </source>
</evidence>
<evidence type="ECO:0000313" key="3">
    <source>
        <dbReference type="EMBL" id="AOM81876.1"/>
    </source>
</evidence>
<evidence type="ECO:0000256" key="1">
    <source>
        <dbReference type="SAM" id="Coils"/>
    </source>
</evidence>
<evidence type="ECO:0000256" key="2">
    <source>
        <dbReference type="SAM" id="Phobius"/>
    </source>
</evidence>
<dbReference type="EMBL" id="CP012502">
    <property type="protein sequence ID" value="AOM81876.1"/>
    <property type="molecule type" value="Genomic_DNA"/>
</dbReference>